<dbReference type="NCBIfam" id="TIGR03655">
    <property type="entry name" value="anti_R_Lar"/>
    <property type="match status" value="1"/>
</dbReference>
<dbReference type="InterPro" id="IPR019908">
    <property type="entry name" value="Toxin_RalR"/>
</dbReference>
<proteinExistence type="predicted"/>
<dbReference type="AlphaFoldDB" id="A0A1X3IVS9"/>
<dbReference type="Pfam" id="PF14354">
    <property type="entry name" value="Lar_restr_allev"/>
    <property type="match status" value="1"/>
</dbReference>
<dbReference type="RefSeq" id="WP_249534126.1">
    <property type="nucleotide sequence ID" value="NZ_ADIZ01000031.1"/>
</dbReference>
<sequence>MMQTMTCVASDVALKPCPFCGNPEVQLIEVKYFLDGDDGYYVACTCCNANQIPDSKERAVHDWNQREGVGVE</sequence>
<comment type="caution">
    <text evidence="1">The sequence shown here is derived from an EMBL/GenBank/DDBJ whole genome shotgun (WGS) entry which is preliminary data.</text>
</comment>
<dbReference type="EMBL" id="ADIZ01000031">
    <property type="protein sequence ID" value="OSK92279.1"/>
    <property type="molecule type" value="Genomic_DNA"/>
</dbReference>
<dbReference type="Proteomes" id="UP000193942">
    <property type="component" value="Unassembled WGS sequence"/>
</dbReference>
<evidence type="ECO:0000313" key="2">
    <source>
        <dbReference type="Proteomes" id="UP000193942"/>
    </source>
</evidence>
<name>A0A1X3IVS9_ECOLX</name>
<evidence type="ECO:0000313" key="1">
    <source>
        <dbReference type="EMBL" id="OSK92279.1"/>
    </source>
</evidence>
<reference evidence="1 2" key="1">
    <citation type="submission" date="2010-04" db="EMBL/GenBank/DDBJ databases">
        <title>The Genome Sequence of Escherichia coli TA447.</title>
        <authorList>
            <consortium name="The Broad Institute Genome Sequencing Platform"/>
            <consortium name="The Broad Institute Genome Sequencing Center for Infectious Disease"/>
            <person name="Feldgarden M."/>
            <person name="Gordon D.M."/>
            <person name="Johnson J.R."/>
            <person name="Johnston B.D."/>
            <person name="Young S."/>
            <person name="Zeng Q."/>
            <person name="Koehrsen M."/>
            <person name="Alvarado L."/>
            <person name="Berlin A.M."/>
            <person name="Borenstein D."/>
            <person name="Chapman S.B."/>
            <person name="Chen Z."/>
            <person name="Engels R."/>
            <person name="Freedman E."/>
            <person name="Gellesch M."/>
            <person name="Goldberg J."/>
            <person name="Griggs A."/>
            <person name="Gujja S."/>
            <person name="Heilman E.R."/>
            <person name="Heiman D.I."/>
            <person name="Hepburn T.A."/>
            <person name="Howarth C."/>
            <person name="Jen D."/>
            <person name="Larson L."/>
            <person name="Mehta T."/>
            <person name="Park D."/>
            <person name="Pearson M."/>
            <person name="Richards J."/>
            <person name="Roberts A."/>
            <person name="Saif S."/>
            <person name="Shea T.D."/>
            <person name="Shenoy N."/>
            <person name="Sisk P."/>
            <person name="Stolte C."/>
            <person name="Sykes S.N."/>
            <person name="Walk T."/>
            <person name="White J."/>
            <person name="Yandava C."/>
            <person name="Haas B."/>
            <person name="Henn M.R."/>
            <person name="Nusbaum C."/>
            <person name="Birren B."/>
        </authorList>
    </citation>
    <scope>NUCLEOTIDE SEQUENCE [LARGE SCALE GENOMIC DNA]</scope>
    <source>
        <strain evidence="1 2">TA447</strain>
    </source>
</reference>
<protein>
    <submittedName>
        <fullName evidence="1">Putative cytosolic protein</fullName>
    </submittedName>
</protein>
<accession>A0A1X3IVS9</accession>
<organism evidence="1 2">
    <name type="scientific">Escherichia coli TA447</name>
    <dbReference type="NCBI Taxonomy" id="656447"/>
    <lineage>
        <taxon>Bacteria</taxon>
        <taxon>Pseudomonadati</taxon>
        <taxon>Pseudomonadota</taxon>
        <taxon>Gammaproteobacteria</taxon>
        <taxon>Enterobacterales</taxon>
        <taxon>Enterobacteriaceae</taxon>
        <taxon>Escherichia</taxon>
    </lineage>
</organism>
<gene>
    <name evidence="1" type="ORF">ECXG_00789</name>
</gene>